<comment type="caution">
    <text evidence="10">The sequence shown here is derived from an EMBL/GenBank/DDBJ whole genome shotgun (WGS) entry which is preliminary data.</text>
</comment>
<dbReference type="GO" id="GO:0008083">
    <property type="term" value="F:growth factor activity"/>
    <property type="evidence" value="ECO:0007669"/>
    <property type="project" value="UniProtKB-KW"/>
</dbReference>
<evidence type="ECO:0000256" key="4">
    <source>
        <dbReference type="ARBA" id="ARBA00022685"/>
    </source>
</evidence>
<dbReference type="SMART" id="SM00204">
    <property type="entry name" value="TGFB"/>
    <property type="match status" value="1"/>
</dbReference>
<evidence type="ECO:0000256" key="3">
    <source>
        <dbReference type="ARBA" id="ARBA00022525"/>
    </source>
</evidence>
<dbReference type="GO" id="GO:0005615">
    <property type="term" value="C:extracellular space"/>
    <property type="evidence" value="ECO:0007669"/>
    <property type="project" value="TreeGrafter"/>
</dbReference>
<reference evidence="10" key="1">
    <citation type="submission" date="2022-03" db="EMBL/GenBank/DDBJ databases">
        <authorList>
            <person name="Lindestad O."/>
        </authorList>
    </citation>
    <scope>NUCLEOTIDE SEQUENCE</scope>
</reference>
<keyword evidence="4" id="KW-0165">Cleavage on pair of basic residues</keyword>
<keyword evidence="3" id="KW-0964">Secreted</keyword>
<evidence type="ECO:0000259" key="9">
    <source>
        <dbReference type="PROSITE" id="PS51362"/>
    </source>
</evidence>
<dbReference type="Pfam" id="PF00019">
    <property type="entry name" value="TGF_beta"/>
    <property type="match status" value="1"/>
</dbReference>
<gene>
    <name evidence="10" type="primary">jg9062</name>
    <name evidence="10" type="ORF">PAEG_LOCUS18324</name>
</gene>
<evidence type="ECO:0000256" key="8">
    <source>
        <dbReference type="RuleBase" id="RU000354"/>
    </source>
</evidence>
<evidence type="ECO:0000256" key="2">
    <source>
        <dbReference type="ARBA" id="ARBA00006656"/>
    </source>
</evidence>
<evidence type="ECO:0000313" key="10">
    <source>
        <dbReference type="EMBL" id="CAH2241944.1"/>
    </source>
</evidence>
<dbReference type="Gene3D" id="2.60.120.970">
    <property type="match status" value="1"/>
</dbReference>
<comment type="subcellular location">
    <subcellularLocation>
        <location evidence="1">Secreted</location>
    </subcellularLocation>
</comment>
<dbReference type="InterPro" id="IPR017948">
    <property type="entry name" value="TGFb_CS"/>
</dbReference>
<dbReference type="Gene3D" id="2.10.90.10">
    <property type="entry name" value="Cystine-knot cytokines"/>
    <property type="match status" value="1"/>
</dbReference>
<dbReference type="EMBL" id="CAKXAJ010025603">
    <property type="protein sequence ID" value="CAH2241944.1"/>
    <property type="molecule type" value="Genomic_DNA"/>
</dbReference>
<evidence type="ECO:0000256" key="1">
    <source>
        <dbReference type="ARBA" id="ARBA00004613"/>
    </source>
</evidence>
<dbReference type="InterPro" id="IPR029034">
    <property type="entry name" value="Cystine-knot_cytokine"/>
</dbReference>
<keyword evidence="6 8" id="KW-0339">Growth factor</keyword>
<evidence type="ECO:0000313" key="11">
    <source>
        <dbReference type="Proteomes" id="UP000838756"/>
    </source>
</evidence>
<keyword evidence="7" id="KW-1015">Disulfide bond</keyword>
<dbReference type="PANTHER" id="PTHR11848:SF262">
    <property type="entry name" value="LD29161P"/>
    <property type="match status" value="1"/>
</dbReference>
<dbReference type="OrthoDB" id="5948587at2759"/>
<feature type="domain" description="TGF-beta family profile" evidence="9">
    <location>
        <begin position="280"/>
        <end position="392"/>
    </location>
</feature>
<dbReference type="PANTHER" id="PTHR11848">
    <property type="entry name" value="TGF-BETA FAMILY"/>
    <property type="match status" value="1"/>
</dbReference>
<dbReference type="CDD" id="cd13751">
    <property type="entry name" value="TGF_beta_GDF8_like"/>
    <property type="match status" value="1"/>
</dbReference>
<accession>A0A8S4RUB8</accession>
<name>A0A8S4RUB8_9NEOP</name>
<dbReference type="Proteomes" id="UP000838756">
    <property type="component" value="Unassembled WGS sequence"/>
</dbReference>
<dbReference type="SUPFAM" id="SSF57501">
    <property type="entry name" value="Cystine-knot cytokines"/>
    <property type="match status" value="1"/>
</dbReference>
<evidence type="ECO:0000256" key="6">
    <source>
        <dbReference type="ARBA" id="ARBA00023030"/>
    </source>
</evidence>
<organism evidence="10 11">
    <name type="scientific">Pararge aegeria aegeria</name>
    <dbReference type="NCBI Taxonomy" id="348720"/>
    <lineage>
        <taxon>Eukaryota</taxon>
        <taxon>Metazoa</taxon>
        <taxon>Ecdysozoa</taxon>
        <taxon>Arthropoda</taxon>
        <taxon>Hexapoda</taxon>
        <taxon>Insecta</taxon>
        <taxon>Pterygota</taxon>
        <taxon>Neoptera</taxon>
        <taxon>Endopterygota</taxon>
        <taxon>Lepidoptera</taxon>
        <taxon>Glossata</taxon>
        <taxon>Ditrysia</taxon>
        <taxon>Papilionoidea</taxon>
        <taxon>Nymphalidae</taxon>
        <taxon>Satyrinae</taxon>
        <taxon>Satyrini</taxon>
        <taxon>Parargina</taxon>
        <taxon>Pararge</taxon>
    </lineage>
</organism>
<sequence>MFQDPSADYLLKGIKKSTSNSAICCHRSLADHTFRLKFVIAQCERTNNPRLLVLHRLAPSLEQLISGGYHARAFYRIQKWNPGTTDSNREGAENSNSELNEGVPPSFLIRAYRWYQKKEHRRILNSYSSRHNRFKGLKVINFRFTNKVLQNEVDEAILSLHIQELEARNNVTLVDDHFTINIQVNRVTRNSQGNKASVPYAENAVKLSRKDLKVGKWLKVNVTNMVAEFFRLPRENLAIVVRIQDSRNRMSLVVPHPSSESNNALMPYIEVSLKDNSHKRTRRMIGMDCTEDLKEVRCCRYPLSVNFEEFGWDWIIAPKQYDANYCSGECPYSFMQKYPHTHLVHLAAPQGSGGPCCAPRKMSSISMLYFDHDLNIIYGTIPGMVVESCGCS</sequence>
<dbReference type="FunFam" id="2.10.90.10:FF:000006">
    <property type="entry name" value="growth/differentiation factor 8"/>
    <property type="match status" value="1"/>
</dbReference>
<evidence type="ECO:0000256" key="7">
    <source>
        <dbReference type="ARBA" id="ARBA00023157"/>
    </source>
</evidence>
<dbReference type="PROSITE" id="PS00250">
    <property type="entry name" value="TGF_BETA_1"/>
    <property type="match status" value="1"/>
</dbReference>
<keyword evidence="5" id="KW-0732">Signal</keyword>
<dbReference type="InterPro" id="IPR001839">
    <property type="entry name" value="TGF-b_C"/>
</dbReference>
<dbReference type="InterPro" id="IPR015615">
    <property type="entry name" value="TGF-beta-rel"/>
</dbReference>
<dbReference type="PROSITE" id="PS51362">
    <property type="entry name" value="TGF_BETA_2"/>
    <property type="match status" value="1"/>
</dbReference>
<keyword evidence="11" id="KW-1185">Reference proteome</keyword>
<dbReference type="GO" id="GO:0005125">
    <property type="term" value="F:cytokine activity"/>
    <property type="evidence" value="ECO:0007669"/>
    <property type="project" value="TreeGrafter"/>
</dbReference>
<comment type="similarity">
    <text evidence="2 8">Belongs to the TGF-beta family.</text>
</comment>
<evidence type="ECO:0000256" key="5">
    <source>
        <dbReference type="ARBA" id="ARBA00022729"/>
    </source>
</evidence>
<protein>
    <submittedName>
        <fullName evidence="10">Jg9062 protein</fullName>
    </submittedName>
</protein>
<proteinExistence type="inferred from homology"/>
<dbReference type="AlphaFoldDB" id="A0A8S4RUB8"/>